<keyword evidence="4" id="KW-1185">Reference proteome</keyword>
<evidence type="ECO:0000313" key="3">
    <source>
        <dbReference type="EMBL" id="SEI96688.1"/>
    </source>
</evidence>
<accession>A0A2H4PZQ7</accession>
<name>A0A1H6UWN7_9EURY</name>
<dbReference type="RefSeq" id="WP_089672754.1">
    <property type="nucleotide sequence ID" value="NZ_CP024845.1"/>
</dbReference>
<organism evidence="3 4">
    <name type="scientific">Halohasta litchfieldiae</name>
    <dbReference type="NCBI Taxonomy" id="1073996"/>
    <lineage>
        <taxon>Archaea</taxon>
        <taxon>Methanobacteriati</taxon>
        <taxon>Methanobacteriota</taxon>
        <taxon>Stenosarchaea group</taxon>
        <taxon>Halobacteria</taxon>
        <taxon>Halobacteriales</taxon>
        <taxon>Haloferacaceae</taxon>
        <taxon>Halohasta</taxon>
    </lineage>
</organism>
<evidence type="ECO:0000256" key="2">
    <source>
        <dbReference type="SAM" id="Phobius"/>
    </source>
</evidence>
<accession>A0A1H6UWN7</accession>
<keyword evidence="2" id="KW-1133">Transmembrane helix</keyword>
<dbReference type="EMBL" id="FNYR01000014">
    <property type="protein sequence ID" value="SEI96688.1"/>
    <property type="molecule type" value="Genomic_DNA"/>
</dbReference>
<dbReference type="Proteomes" id="UP000198888">
    <property type="component" value="Unassembled WGS sequence"/>
</dbReference>
<feature type="region of interest" description="Disordered" evidence="1">
    <location>
        <begin position="348"/>
        <end position="373"/>
    </location>
</feature>
<keyword evidence="2" id="KW-0812">Transmembrane</keyword>
<dbReference type="OrthoDB" id="121941at2157"/>
<keyword evidence="2" id="KW-0472">Membrane</keyword>
<evidence type="ECO:0000313" key="4">
    <source>
        <dbReference type="Proteomes" id="UP000198888"/>
    </source>
</evidence>
<evidence type="ECO:0000256" key="1">
    <source>
        <dbReference type="SAM" id="MobiDB-lite"/>
    </source>
</evidence>
<dbReference type="KEGG" id="hae:halTADL_0751"/>
<gene>
    <name evidence="3" type="ORF">SAMN05444271_1147</name>
</gene>
<feature type="region of interest" description="Disordered" evidence="1">
    <location>
        <begin position="270"/>
        <end position="303"/>
    </location>
</feature>
<feature type="transmembrane region" description="Helical" evidence="2">
    <location>
        <begin position="20"/>
        <end position="40"/>
    </location>
</feature>
<protein>
    <submittedName>
        <fullName evidence="3">Uncharacterized protein</fullName>
    </submittedName>
</protein>
<proteinExistence type="predicted"/>
<dbReference type="AlphaFoldDB" id="A0A1H6UWN7"/>
<reference evidence="3 4" key="1">
    <citation type="submission" date="2016-10" db="EMBL/GenBank/DDBJ databases">
        <authorList>
            <person name="de Groot N.N."/>
        </authorList>
    </citation>
    <scope>NUCLEOTIDE SEQUENCE [LARGE SCALE GENOMIC DNA]</scope>
    <source>
        <strain evidence="3 4">DSM 22187</strain>
    </source>
</reference>
<feature type="compositionally biased region" description="Polar residues" evidence="1">
    <location>
        <begin position="348"/>
        <end position="364"/>
    </location>
</feature>
<sequence>MSDSKSKVSFVDDTRGVSEVVGFILVFAVLILALSTYQAAIVPQQNAQAEFQHFEDVRNEMIELRNSISTAGQTDVSQFPSVTLGTNYRTRTVTVNPPPPAGTLQTSKPYNITIANASGSQMNISTRFIEYQPGYREISIGSTWYEHSVLYLDERDRGGVSIIEEQNIVKDGTVRITALQNQFEKTGTGRVTLELYPQDKLSADDFPAAEGENLTVTIPTRLNEDEYWDDALGETGGIYQDVDPYPVSDDVYKLNLSVNESDLKVNTVGIREEPDEGPAKNIQPQGTGGGGGDSGGSVTDDGSLSFAGLPTVKTINNNPVTGVEFDFGVSNPDGVNYQIRLGVRNATGGSSNRLIPNADSPESVNESHGDALSDKFTGNDNTYLDVEIILLDSSGSVIDSRSGRITKSGGGNPVTLT</sequence>
<dbReference type="STRING" id="1073996.SAMN05444271_1147"/>
<dbReference type="GeneID" id="35001564"/>
<feature type="compositionally biased region" description="Gly residues" evidence="1">
    <location>
        <begin position="286"/>
        <end position="295"/>
    </location>
</feature>